<comment type="caution">
    <text evidence="1">The sequence shown here is derived from an EMBL/GenBank/DDBJ whole genome shotgun (WGS) entry which is preliminary data.</text>
</comment>
<name>A0A542EQL8_9ACTN</name>
<organism evidence="1 2">
    <name type="scientific">Kribbella jejuensis</name>
    <dbReference type="NCBI Taxonomy" id="236068"/>
    <lineage>
        <taxon>Bacteria</taxon>
        <taxon>Bacillati</taxon>
        <taxon>Actinomycetota</taxon>
        <taxon>Actinomycetes</taxon>
        <taxon>Propionibacteriales</taxon>
        <taxon>Kribbellaceae</taxon>
        <taxon>Kribbella</taxon>
    </lineage>
</organism>
<reference evidence="1 2" key="1">
    <citation type="submission" date="2019-06" db="EMBL/GenBank/DDBJ databases">
        <title>Sequencing the genomes of 1000 actinobacteria strains.</title>
        <authorList>
            <person name="Klenk H.-P."/>
        </authorList>
    </citation>
    <scope>NUCLEOTIDE SEQUENCE [LARGE SCALE GENOMIC DNA]</scope>
    <source>
        <strain evidence="1 2">DSM 17305</strain>
    </source>
</reference>
<evidence type="ECO:0008006" key="3">
    <source>
        <dbReference type="Google" id="ProtNLM"/>
    </source>
</evidence>
<protein>
    <recommendedName>
        <fullName evidence="3">Resolvase-like protein</fullName>
    </recommendedName>
</protein>
<proteinExistence type="predicted"/>
<evidence type="ECO:0000313" key="2">
    <source>
        <dbReference type="Proteomes" id="UP000316298"/>
    </source>
</evidence>
<dbReference type="EMBL" id="VFMM01000001">
    <property type="protein sequence ID" value="TQJ17640.1"/>
    <property type="molecule type" value="Genomic_DNA"/>
</dbReference>
<dbReference type="OrthoDB" id="3828727at2"/>
<gene>
    <name evidence="1" type="ORF">FB475_1766</name>
</gene>
<sequence length="94" mass="10390">MMPSVEVAALRQLILDCATENGVVVDMIFEDELDMATDQLAECLFALLGADEPVMIVPDLSHFAGNGNPLEARRDFEREGVKILVARNRPPIHQ</sequence>
<evidence type="ECO:0000313" key="1">
    <source>
        <dbReference type="EMBL" id="TQJ17640.1"/>
    </source>
</evidence>
<accession>A0A542EQL8</accession>
<dbReference type="Proteomes" id="UP000316298">
    <property type="component" value="Unassembled WGS sequence"/>
</dbReference>
<dbReference type="AlphaFoldDB" id="A0A542EQL8"/>
<dbReference type="RefSeq" id="WP_141854225.1">
    <property type="nucleotide sequence ID" value="NZ_BAAAKA010000051.1"/>
</dbReference>
<keyword evidence="2" id="KW-1185">Reference proteome</keyword>